<dbReference type="InterPro" id="IPR001293">
    <property type="entry name" value="Znf_TRAF"/>
</dbReference>
<dbReference type="KEGG" id="aqu:105315406"/>
<keyword evidence="2 4" id="KW-0863">Zinc-finger</keyword>
<keyword evidence="3 4" id="KW-0862">Zinc</keyword>
<dbReference type="Proteomes" id="UP000007879">
    <property type="component" value="Unassembled WGS sequence"/>
</dbReference>
<dbReference type="InterPro" id="IPR001841">
    <property type="entry name" value="Znf_RING"/>
</dbReference>
<name>A0AAN0IRD4_AMPQE</name>
<dbReference type="SUPFAM" id="SSF49599">
    <property type="entry name" value="TRAF domain-like"/>
    <property type="match status" value="1"/>
</dbReference>
<accession>A0AAN0IRD4</accession>
<evidence type="ECO:0000256" key="2">
    <source>
        <dbReference type="ARBA" id="ARBA00022771"/>
    </source>
</evidence>
<evidence type="ECO:0000313" key="8">
    <source>
        <dbReference type="Proteomes" id="UP000007879"/>
    </source>
</evidence>
<dbReference type="GO" id="GO:0008270">
    <property type="term" value="F:zinc ion binding"/>
    <property type="evidence" value="ECO:0007669"/>
    <property type="project" value="UniProtKB-KW"/>
</dbReference>
<reference evidence="8" key="1">
    <citation type="journal article" date="2010" name="Nature">
        <title>The Amphimedon queenslandica genome and the evolution of animal complexity.</title>
        <authorList>
            <person name="Srivastava M."/>
            <person name="Simakov O."/>
            <person name="Chapman J."/>
            <person name="Fahey B."/>
            <person name="Gauthier M.E."/>
            <person name="Mitros T."/>
            <person name="Richards G.S."/>
            <person name="Conaco C."/>
            <person name="Dacre M."/>
            <person name="Hellsten U."/>
            <person name="Larroux C."/>
            <person name="Putnam N.H."/>
            <person name="Stanke M."/>
            <person name="Adamska M."/>
            <person name="Darling A."/>
            <person name="Degnan S.M."/>
            <person name="Oakley T.H."/>
            <person name="Plachetzki D.C."/>
            <person name="Zhai Y."/>
            <person name="Adamski M."/>
            <person name="Calcino A."/>
            <person name="Cummins S.F."/>
            <person name="Goodstein D.M."/>
            <person name="Harris C."/>
            <person name="Jackson D.J."/>
            <person name="Leys S.P."/>
            <person name="Shu S."/>
            <person name="Woodcroft B.J."/>
            <person name="Vervoort M."/>
            <person name="Kosik K.S."/>
            <person name="Manning G."/>
            <person name="Degnan B.M."/>
            <person name="Rokhsar D.S."/>
        </authorList>
    </citation>
    <scope>NUCLEOTIDE SEQUENCE [LARGE SCALE GENOMIC DNA]</scope>
</reference>
<sequence>MATEVGAQGGCRYTFTDGETSQEYQCHICTLVARDPQQVTCCGKIYCKSCLESSKKKRQKLTCPDCNKQLTGKYFEDMRAEQEIKSLEIYCTNTDSGCQCKDIKDIDTHLSISCPYQQVPCTNGCGALVQRIEMEAHVTDDCQRSLVKCQHCQREGSRQLMTKVYSVSPDLLIFCYNF</sequence>
<dbReference type="AlphaFoldDB" id="A0AAN0IRD4"/>
<keyword evidence="1 4" id="KW-0479">Metal-binding</keyword>
<dbReference type="GeneID" id="105315406"/>
<feature type="domain" description="RING-type" evidence="5">
    <location>
        <begin position="26"/>
        <end position="67"/>
    </location>
</feature>
<evidence type="ECO:0000256" key="1">
    <source>
        <dbReference type="ARBA" id="ARBA00022723"/>
    </source>
</evidence>
<keyword evidence="8" id="KW-1185">Reference proteome</keyword>
<evidence type="ECO:0000256" key="3">
    <source>
        <dbReference type="ARBA" id="ARBA00022833"/>
    </source>
</evidence>
<evidence type="ECO:0000259" key="6">
    <source>
        <dbReference type="PROSITE" id="PS50145"/>
    </source>
</evidence>
<dbReference type="PROSITE" id="PS50089">
    <property type="entry name" value="ZF_RING_2"/>
    <property type="match status" value="1"/>
</dbReference>
<dbReference type="Gene3D" id="3.30.40.10">
    <property type="entry name" value="Zinc/RING finger domain, C3HC4 (zinc finger)"/>
    <property type="match status" value="2"/>
</dbReference>
<dbReference type="RefSeq" id="XP_011408344.1">
    <property type="nucleotide sequence ID" value="XM_011410042.1"/>
</dbReference>
<dbReference type="InterPro" id="IPR013083">
    <property type="entry name" value="Znf_RING/FYVE/PHD"/>
</dbReference>
<feature type="zinc finger region" description="TRAF-type" evidence="4">
    <location>
        <begin position="108"/>
        <end position="161"/>
    </location>
</feature>
<feature type="domain" description="TRAF-type" evidence="6">
    <location>
        <begin position="108"/>
        <end position="161"/>
    </location>
</feature>
<reference evidence="7" key="2">
    <citation type="submission" date="2024-06" db="UniProtKB">
        <authorList>
            <consortium name="EnsemblMetazoa"/>
        </authorList>
    </citation>
    <scope>IDENTIFICATION</scope>
</reference>
<organism evidence="7 8">
    <name type="scientific">Amphimedon queenslandica</name>
    <name type="common">Sponge</name>
    <dbReference type="NCBI Taxonomy" id="400682"/>
    <lineage>
        <taxon>Eukaryota</taxon>
        <taxon>Metazoa</taxon>
        <taxon>Porifera</taxon>
        <taxon>Demospongiae</taxon>
        <taxon>Heteroscleromorpha</taxon>
        <taxon>Haplosclerida</taxon>
        <taxon>Niphatidae</taxon>
        <taxon>Amphimedon</taxon>
    </lineage>
</organism>
<proteinExistence type="predicted"/>
<protein>
    <recommendedName>
        <fullName evidence="9">RING-type domain-containing protein</fullName>
    </recommendedName>
</protein>
<dbReference type="SUPFAM" id="SSF57850">
    <property type="entry name" value="RING/U-box"/>
    <property type="match status" value="1"/>
</dbReference>
<dbReference type="PROSITE" id="PS50145">
    <property type="entry name" value="ZF_TRAF"/>
    <property type="match status" value="1"/>
</dbReference>
<dbReference type="EnsemblMetazoa" id="XM_011410042.1">
    <property type="protein sequence ID" value="XP_011408344.1"/>
    <property type="gene ID" value="LOC105315406"/>
</dbReference>
<evidence type="ECO:0008006" key="9">
    <source>
        <dbReference type="Google" id="ProtNLM"/>
    </source>
</evidence>
<evidence type="ECO:0000259" key="5">
    <source>
        <dbReference type="PROSITE" id="PS50089"/>
    </source>
</evidence>
<dbReference type="PANTHER" id="PTHR10131">
    <property type="entry name" value="TNF RECEPTOR ASSOCIATED FACTOR"/>
    <property type="match status" value="1"/>
</dbReference>
<dbReference type="Pfam" id="PF02176">
    <property type="entry name" value="zf-TRAF"/>
    <property type="match status" value="1"/>
</dbReference>
<evidence type="ECO:0000256" key="4">
    <source>
        <dbReference type="PROSITE-ProRule" id="PRU00207"/>
    </source>
</evidence>
<evidence type="ECO:0000313" key="7">
    <source>
        <dbReference type="EnsemblMetazoa" id="XP_011408344.1"/>
    </source>
</evidence>